<comment type="caution">
    <text evidence="5">The sequence shown here is derived from an EMBL/GenBank/DDBJ whole genome shotgun (WGS) entry which is preliminary data.</text>
</comment>
<keyword evidence="1" id="KW-0862">Zinc</keyword>
<evidence type="ECO:0000256" key="3">
    <source>
        <dbReference type="SAM" id="MobiDB-lite"/>
    </source>
</evidence>
<keyword evidence="2" id="KW-0175">Coiled coil</keyword>
<feature type="domain" description="RING-type" evidence="4">
    <location>
        <begin position="559"/>
        <end position="600"/>
    </location>
</feature>
<dbReference type="AlphaFoldDB" id="A0ABD3H0K0"/>
<reference evidence="5 6" key="1">
    <citation type="submission" date="2024-09" db="EMBL/GenBank/DDBJ databases">
        <title>Chromosome-scale assembly of Riccia sorocarpa.</title>
        <authorList>
            <person name="Paukszto L."/>
        </authorList>
    </citation>
    <scope>NUCLEOTIDE SEQUENCE [LARGE SCALE GENOMIC DNA]</scope>
    <source>
        <strain evidence="5">LP-2024</strain>
        <tissue evidence="5">Aerial parts of the thallus</tissue>
    </source>
</reference>
<dbReference type="GO" id="GO:0008270">
    <property type="term" value="F:zinc ion binding"/>
    <property type="evidence" value="ECO:0007669"/>
    <property type="project" value="UniProtKB-KW"/>
</dbReference>
<dbReference type="InterPro" id="IPR013083">
    <property type="entry name" value="Znf_RING/FYVE/PHD"/>
</dbReference>
<dbReference type="Proteomes" id="UP001633002">
    <property type="component" value="Unassembled WGS sequence"/>
</dbReference>
<dbReference type="PROSITE" id="PS50089">
    <property type="entry name" value="ZF_RING_2"/>
    <property type="match status" value="1"/>
</dbReference>
<organism evidence="5 6">
    <name type="scientific">Riccia sorocarpa</name>
    <dbReference type="NCBI Taxonomy" id="122646"/>
    <lineage>
        <taxon>Eukaryota</taxon>
        <taxon>Viridiplantae</taxon>
        <taxon>Streptophyta</taxon>
        <taxon>Embryophyta</taxon>
        <taxon>Marchantiophyta</taxon>
        <taxon>Marchantiopsida</taxon>
        <taxon>Marchantiidae</taxon>
        <taxon>Marchantiales</taxon>
        <taxon>Ricciaceae</taxon>
        <taxon>Riccia</taxon>
    </lineage>
</organism>
<accession>A0ABD3H0K0</accession>
<keyword evidence="1" id="KW-0479">Metal-binding</keyword>
<evidence type="ECO:0000256" key="2">
    <source>
        <dbReference type="SAM" id="Coils"/>
    </source>
</evidence>
<dbReference type="CDD" id="cd16448">
    <property type="entry name" value="RING-H2"/>
    <property type="match status" value="1"/>
</dbReference>
<evidence type="ECO:0000313" key="5">
    <source>
        <dbReference type="EMBL" id="KAL3682909.1"/>
    </source>
</evidence>
<evidence type="ECO:0000256" key="1">
    <source>
        <dbReference type="PROSITE-ProRule" id="PRU00175"/>
    </source>
</evidence>
<gene>
    <name evidence="5" type="ORF">R1sor_000931</name>
</gene>
<feature type="coiled-coil region" evidence="2">
    <location>
        <begin position="363"/>
        <end position="390"/>
    </location>
</feature>
<feature type="coiled-coil region" evidence="2">
    <location>
        <begin position="303"/>
        <end position="337"/>
    </location>
</feature>
<evidence type="ECO:0000313" key="6">
    <source>
        <dbReference type="Proteomes" id="UP001633002"/>
    </source>
</evidence>
<proteinExistence type="predicted"/>
<dbReference type="SUPFAM" id="SSF57850">
    <property type="entry name" value="RING/U-box"/>
    <property type="match status" value="1"/>
</dbReference>
<feature type="region of interest" description="Disordered" evidence="3">
    <location>
        <begin position="1"/>
        <end position="25"/>
    </location>
</feature>
<dbReference type="Gene3D" id="3.30.40.10">
    <property type="entry name" value="Zinc/RING finger domain, C3HC4 (zinc finger)"/>
    <property type="match status" value="1"/>
</dbReference>
<sequence>MSTRDSEADSMSHTPRSRPRSSPLGQVLVSDDDVITVLNVNRAVSNADIYGVFPETVTVGREERSFAEEASKSHIRLLVDCKNEDMKSAMEKAYVLHNPDDVSRRGVPKPGTCAEFSLTYVKLLYAQCVIHREVDFRPVQSDSTRKRRREDGTNQLAITSGPFCALVGEGTSTVVHGGRNLEEDFMEAATAETLEEVPHSEILGWMQRGGWVFVEKGRFDSAKARIATLESVGRKYASGLRDLREDLKVASDATGRTRATLAELWRELSEERSERTAVELNFQNLSALHEKCLDLQLDEASIASTLSEELQQTRAENESLLVDLDESRAEITRLREEAAGRDSRDDIRSLTLHLNGFRLSVELERAKSDLERMTDKLTQATDDLATARAVVQGEGGTRTDHDVAPADTMQIEDALAAELAVTRERLRSTQSSEASEWTLCRRFANLTDAERSPSVLRQKFHSLKRADLELQRAVVEFNVKAEGLAWKFRTKHFDLKQMQGDNLKIVVYHGKKAMWPRDERERWNHGGDATLTTFPGWIPLPQAEGGTENLPAMWHKAQCYVCLSYFGPEGGYVPSPCDHPVHISCLLRMLHKGTRCGICRAAYHSRLWFQFNLEEKMSGAKLSLRPRFLNQCLPAQEQSDGERRKEEILADCSDGYHLHEEAINLMHFYMCLGKAPDYCVAEYIDDIINIIGLNWPPECWNYIGYRRSMVQLYNEIILSVSDGE</sequence>
<keyword evidence="1" id="KW-0863">Zinc-finger</keyword>
<name>A0ABD3H0K0_9MARC</name>
<dbReference type="InterPro" id="IPR001841">
    <property type="entry name" value="Znf_RING"/>
</dbReference>
<evidence type="ECO:0000259" key="4">
    <source>
        <dbReference type="PROSITE" id="PS50089"/>
    </source>
</evidence>
<keyword evidence="6" id="KW-1185">Reference proteome</keyword>
<dbReference type="EMBL" id="JBJQOH010000006">
    <property type="protein sequence ID" value="KAL3682909.1"/>
    <property type="molecule type" value="Genomic_DNA"/>
</dbReference>
<protein>
    <recommendedName>
        <fullName evidence="4">RING-type domain-containing protein</fullName>
    </recommendedName>
</protein>